<dbReference type="InterPro" id="IPR038765">
    <property type="entry name" value="Papain-like_cys_pep_sf"/>
</dbReference>
<dbReference type="InterPro" id="IPR052901">
    <property type="entry name" value="Bact_TGase-like"/>
</dbReference>
<feature type="domain" description="Transglutaminase-like" evidence="2">
    <location>
        <begin position="492"/>
        <end position="581"/>
    </location>
</feature>
<dbReference type="SMART" id="SM00460">
    <property type="entry name" value="TGc"/>
    <property type="match status" value="1"/>
</dbReference>
<feature type="transmembrane region" description="Helical" evidence="1">
    <location>
        <begin position="41"/>
        <end position="62"/>
    </location>
</feature>
<dbReference type="Pfam" id="PF13559">
    <property type="entry name" value="DUF4129"/>
    <property type="match status" value="1"/>
</dbReference>
<accession>A0ABV6DT67</accession>
<evidence type="ECO:0000259" key="2">
    <source>
        <dbReference type="SMART" id="SM00460"/>
    </source>
</evidence>
<dbReference type="RefSeq" id="WP_377473452.1">
    <property type="nucleotide sequence ID" value="NZ_JBHLWN010000105.1"/>
</dbReference>
<dbReference type="Proteomes" id="UP001589776">
    <property type="component" value="Unassembled WGS sequence"/>
</dbReference>
<feature type="transmembrane region" description="Helical" evidence="1">
    <location>
        <begin position="12"/>
        <end position="35"/>
    </location>
</feature>
<comment type="caution">
    <text evidence="3">The sequence shown here is derived from an EMBL/GenBank/DDBJ whole genome shotgun (WGS) entry which is preliminary data.</text>
</comment>
<dbReference type="PANTHER" id="PTHR42736:SF1">
    <property type="entry name" value="PROTEIN-GLUTAMINE GAMMA-GLUTAMYLTRANSFERASE"/>
    <property type="match status" value="1"/>
</dbReference>
<organism evidence="3 4">
    <name type="scientific">Paenibacillus chartarius</name>
    <dbReference type="NCBI Taxonomy" id="747481"/>
    <lineage>
        <taxon>Bacteria</taxon>
        <taxon>Bacillati</taxon>
        <taxon>Bacillota</taxon>
        <taxon>Bacilli</taxon>
        <taxon>Bacillales</taxon>
        <taxon>Paenibacillaceae</taxon>
        <taxon>Paenibacillus</taxon>
    </lineage>
</organism>
<dbReference type="Pfam" id="PF01841">
    <property type="entry name" value="Transglut_core"/>
    <property type="match status" value="1"/>
</dbReference>
<evidence type="ECO:0000313" key="3">
    <source>
        <dbReference type="EMBL" id="MFC0215858.1"/>
    </source>
</evidence>
<dbReference type="EMBL" id="JBHLWN010000105">
    <property type="protein sequence ID" value="MFC0215858.1"/>
    <property type="molecule type" value="Genomic_DNA"/>
</dbReference>
<dbReference type="InterPro" id="IPR021878">
    <property type="entry name" value="TgpA_N"/>
</dbReference>
<feature type="transmembrane region" description="Helical" evidence="1">
    <location>
        <begin position="620"/>
        <end position="641"/>
    </location>
</feature>
<keyword evidence="4" id="KW-1185">Reference proteome</keyword>
<dbReference type="PANTHER" id="PTHR42736">
    <property type="entry name" value="PROTEIN-GLUTAMINE GAMMA-GLUTAMYLTRANSFERASE"/>
    <property type="match status" value="1"/>
</dbReference>
<keyword evidence="1" id="KW-0812">Transmembrane</keyword>
<dbReference type="Pfam" id="PF11992">
    <property type="entry name" value="TgpA_N"/>
    <property type="match status" value="1"/>
</dbReference>
<feature type="transmembrane region" description="Helical" evidence="1">
    <location>
        <begin position="140"/>
        <end position="157"/>
    </location>
</feature>
<feature type="transmembrane region" description="Helical" evidence="1">
    <location>
        <begin position="74"/>
        <end position="95"/>
    </location>
</feature>
<keyword evidence="1" id="KW-1133">Transmembrane helix</keyword>
<sequence length="743" mass="84515">MADRIRSSLASSFNWFGRAVHIALVGLFLLQYVLWAGKEEAMWWPETVVHVEWTLAVTAFVLMIPKLSWRWRTVLMIATFFVHNALLTNLAISQLPDSFAAFGSWLGYLLAQMTPYVWFSFGACIVYVFANWYAKQKRNIYVWMIATILFFCIRDSFSTLVLWPQVAMVLFCGLMLLILRHFAEFQRKAPKSWEHIAQYPSAVLMPIVMMMAAVVLLGVYTPTIQPLLTDPYTAWKHAKGEAVLLASKGEISDWVAPAQDTSSGYGRNDRDLGGGFRFDYTPVFTVDTTEKSYWRGETRSVYNGSGWELANSERRASVTNARVGSALRPESRIDTSLVQTKEVVQTFKFYDGQSFPVLFAAKTAQQLQEINGGAEPAPVLWASEQSELRFRGERTTYPKQYTVVSQVPIVDEKQLKQVVIDSSLRAALPEYFQLPQGLPQRVRTLAEQVTQDAATPYEKVKKLEQYLNMNFKYTNTPDESKGRSEDFVDRFLFELKEGYCDYYSSAMVVMTRSLGIPARWVKGYSSGTTSLQDEISQGLLGNILPSMIDDSGTYTVRNSDAHSWAEVYFPGYGWIPFEPTSGFAMPLIQPEVVSEPLPEIEPEPVVPAPAAEQEQTGTPVLALSISGGITAVLAALAAVLWRTGWLKRQLRRKKPEPVDFSQRVVIEFERLLRYCKRKGYRRQEHETLRESFARWMAKSRWIADDLEVLLGLFERAKYGKGTVGEEDYQLAVRTMQHLRMQLK</sequence>
<feature type="transmembrane region" description="Helical" evidence="1">
    <location>
        <begin position="115"/>
        <end position="133"/>
    </location>
</feature>
<feature type="transmembrane region" description="Helical" evidence="1">
    <location>
        <begin position="202"/>
        <end position="220"/>
    </location>
</feature>
<feature type="transmembrane region" description="Helical" evidence="1">
    <location>
        <begin position="163"/>
        <end position="182"/>
    </location>
</feature>
<keyword evidence="1" id="KW-0472">Membrane</keyword>
<dbReference type="SUPFAM" id="SSF54001">
    <property type="entry name" value="Cysteine proteinases"/>
    <property type="match status" value="1"/>
</dbReference>
<name>A0ABV6DT67_9BACL</name>
<dbReference type="InterPro" id="IPR002931">
    <property type="entry name" value="Transglutaminase-like"/>
</dbReference>
<protein>
    <submittedName>
        <fullName evidence="3">DUF3488 and DUF4129 domain-containing transglutaminase family protein</fullName>
    </submittedName>
</protein>
<dbReference type="Gene3D" id="3.10.620.30">
    <property type="match status" value="1"/>
</dbReference>
<dbReference type="InterPro" id="IPR025403">
    <property type="entry name" value="TgpA-like_C"/>
</dbReference>
<proteinExistence type="predicted"/>
<reference evidence="3 4" key="1">
    <citation type="submission" date="2024-09" db="EMBL/GenBank/DDBJ databases">
        <authorList>
            <person name="Sun Q."/>
            <person name="Mori K."/>
        </authorList>
    </citation>
    <scope>NUCLEOTIDE SEQUENCE [LARGE SCALE GENOMIC DNA]</scope>
    <source>
        <strain evidence="3 4">CCM 7759</strain>
    </source>
</reference>
<gene>
    <name evidence="3" type="ORF">ACFFK0_26020</name>
</gene>
<evidence type="ECO:0000313" key="4">
    <source>
        <dbReference type="Proteomes" id="UP001589776"/>
    </source>
</evidence>
<evidence type="ECO:0000256" key="1">
    <source>
        <dbReference type="SAM" id="Phobius"/>
    </source>
</evidence>